<reference evidence="7 8" key="1">
    <citation type="journal article" date="2019" name="Int. J. Syst. Evol. Microbiol.">
        <title>The Global Catalogue of Microorganisms (GCM) 10K type strain sequencing project: providing services to taxonomists for standard genome sequencing and annotation.</title>
        <authorList>
            <consortium name="The Broad Institute Genomics Platform"/>
            <consortium name="The Broad Institute Genome Sequencing Center for Infectious Disease"/>
            <person name="Wu L."/>
            <person name="Ma J."/>
        </authorList>
    </citation>
    <scope>NUCLEOTIDE SEQUENCE [LARGE SCALE GENOMIC DNA]</scope>
    <source>
        <strain evidence="7 8">NBRC 111368</strain>
    </source>
</reference>
<dbReference type="Proteomes" id="UP001596328">
    <property type="component" value="Unassembled WGS sequence"/>
</dbReference>
<comment type="subcellular location">
    <subcellularLocation>
        <location evidence="1">Membrane</location>
        <topology evidence="1">Multi-pass membrane protein</topology>
    </subcellularLocation>
</comment>
<keyword evidence="3 5" id="KW-1133">Transmembrane helix</keyword>
<feature type="non-terminal residue" evidence="7">
    <location>
        <position position="1"/>
    </location>
</feature>
<dbReference type="EMBL" id="JBHSWU010001386">
    <property type="protein sequence ID" value="MFC6726778.1"/>
    <property type="molecule type" value="Genomic_DNA"/>
</dbReference>
<dbReference type="GO" id="GO:0016020">
    <property type="term" value="C:membrane"/>
    <property type="evidence" value="ECO:0007669"/>
    <property type="project" value="UniProtKB-SubCell"/>
</dbReference>
<feature type="transmembrane region" description="Helical" evidence="5">
    <location>
        <begin position="100"/>
        <end position="117"/>
    </location>
</feature>
<keyword evidence="8" id="KW-1185">Reference proteome</keyword>
<name>A0ABD5S6T7_9EURY</name>
<keyword evidence="4 5" id="KW-0472">Membrane</keyword>
<evidence type="ECO:0000313" key="7">
    <source>
        <dbReference type="EMBL" id="MFC6726778.1"/>
    </source>
</evidence>
<evidence type="ECO:0000256" key="3">
    <source>
        <dbReference type="ARBA" id="ARBA00022989"/>
    </source>
</evidence>
<accession>A0ABD5S6T7</accession>
<comment type="caution">
    <text evidence="7">The sequence shown here is derived from an EMBL/GenBank/DDBJ whole genome shotgun (WGS) entry which is preliminary data.</text>
</comment>
<gene>
    <name evidence="7" type="ORF">ACFQE1_20870</name>
</gene>
<keyword evidence="2 5" id="KW-0812">Transmembrane</keyword>
<proteinExistence type="predicted"/>
<feature type="non-terminal residue" evidence="7">
    <location>
        <position position="204"/>
    </location>
</feature>
<dbReference type="AlphaFoldDB" id="A0ABD5S6T7"/>
<feature type="transmembrane region" description="Helical" evidence="5">
    <location>
        <begin position="123"/>
        <end position="142"/>
    </location>
</feature>
<feature type="transmembrane region" description="Helical" evidence="5">
    <location>
        <begin position="154"/>
        <end position="181"/>
    </location>
</feature>
<evidence type="ECO:0000256" key="2">
    <source>
        <dbReference type="ARBA" id="ARBA00022692"/>
    </source>
</evidence>
<dbReference type="InterPro" id="IPR001750">
    <property type="entry name" value="ND/Mrp_TM"/>
</dbReference>
<feature type="transmembrane region" description="Helical" evidence="5">
    <location>
        <begin position="68"/>
        <end position="88"/>
    </location>
</feature>
<evidence type="ECO:0000256" key="4">
    <source>
        <dbReference type="ARBA" id="ARBA00023136"/>
    </source>
</evidence>
<organism evidence="7 8">
    <name type="scientific">Halobium palmae</name>
    <dbReference type="NCBI Taxonomy" id="1776492"/>
    <lineage>
        <taxon>Archaea</taxon>
        <taxon>Methanobacteriati</taxon>
        <taxon>Methanobacteriota</taxon>
        <taxon>Stenosarchaea group</taxon>
        <taxon>Halobacteria</taxon>
        <taxon>Halobacteriales</taxon>
        <taxon>Haloferacaceae</taxon>
        <taxon>Halobium</taxon>
    </lineage>
</organism>
<evidence type="ECO:0000259" key="6">
    <source>
        <dbReference type="Pfam" id="PF00361"/>
    </source>
</evidence>
<evidence type="ECO:0000256" key="5">
    <source>
        <dbReference type="SAM" id="Phobius"/>
    </source>
</evidence>
<feature type="transmembrane region" description="Helical" evidence="5">
    <location>
        <begin position="22"/>
        <end position="44"/>
    </location>
</feature>
<dbReference type="Pfam" id="PF00361">
    <property type="entry name" value="Proton_antipo_M"/>
    <property type="match status" value="1"/>
</dbReference>
<feature type="domain" description="NADH:quinone oxidoreductase/Mrp antiporter transmembrane" evidence="6">
    <location>
        <begin position="117"/>
        <end position="188"/>
    </location>
</feature>
<sequence length="204" mass="20749">LAVTALALLGIDSIAPETKNNAVLAGTSVVGSFVALAFCAWYLAAGTGQPSTDGAIVLYEEALVVDGAYLFFSAIFASVAAMVAVASYDYLAGRDYQGEFYSLTMMAATGMTLMAASNSLATAFVALELSSLPSYALVAFLKKNRGSVEAGLKYFLIGALSSAVFVFGISLIFAVTGSLVFGDVAEALGGTDLVGVAGVGVLMV</sequence>
<evidence type="ECO:0000313" key="8">
    <source>
        <dbReference type="Proteomes" id="UP001596328"/>
    </source>
</evidence>
<evidence type="ECO:0000256" key="1">
    <source>
        <dbReference type="ARBA" id="ARBA00004141"/>
    </source>
</evidence>
<dbReference type="PANTHER" id="PTHR22773">
    <property type="entry name" value="NADH DEHYDROGENASE"/>
    <property type="match status" value="1"/>
</dbReference>
<protein>
    <submittedName>
        <fullName evidence="7">Proton-conducting transporter membrane subunit</fullName>
    </submittedName>
</protein>